<reference evidence="7" key="1">
    <citation type="submission" date="2025-08" db="UniProtKB">
        <authorList>
            <consortium name="RefSeq"/>
        </authorList>
    </citation>
    <scope>IDENTIFICATION</scope>
    <source>
        <tissue evidence="7">Muscle</tissue>
    </source>
</reference>
<keyword evidence="2" id="KW-0342">GTP-binding</keyword>
<keyword evidence="6" id="KW-1185">Reference proteome</keyword>
<comment type="similarity">
    <text evidence="3">Belongs to the TRAFAC class dynamin-like GTPase superfamily. GB1/RHD3 GTPase family.</text>
</comment>
<feature type="compositionally biased region" description="Acidic residues" evidence="4">
    <location>
        <begin position="72"/>
        <end position="83"/>
    </location>
</feature>
<evidence type="ECO:0000256" key="3">
    <source>
        <dbReference type="PROSITE-ProRule" id="PRU01052"/>
    </source>
</evidence>
<dbReference type="GO" id="GO:0003924">
    <property type="term" value="F:GTPase activity"/>
    <property type="evidence" value="ECO:0007669"/>
    <property type="project" value="InterPro"/>
</dbReference>
<dbReference type="InterPro" id="IPR015894">
    <property type="entry name" value="Guanylate-bd_N"/>
</dbReference>
<evidence type="ECO:0000313" key="6">
    <source>
        <dbReference type="Proteomes" id="UP000504611"/>
    </source>
</evidence>
<evidence type="ECO:0000259" key="5">
    <source>
        <dbReference type="PROSITE" id="PS51715"/>
    </source>
</evidence>
<dbReference type="PANTHER" id="PTHR10751">
    <property type="entry name" value="GUANYLATE BINDING PROTEIN"/>
    <property type="match status" value="1"/>
</dbReference>
<feature type="compositionally biased region" description="Basic and acidic residues" evidence="4">
    <location>
        <begin position="11"/>
        <end position="23"/>
    </location>
</feature>
<name>A0A6I9N699_9TELE</name>
<sequence>MAEMRGLRSRNHFEPNCKSRVVDEGLSGVEDVPIVWQTKSPPLAQPEDLEDDFPPRTSASNSGKNTLISPSPDEETQEEEAAMEEQKARPIQIVVTNEDEHSFELDAPALERILLQDHVKDLNVVVVSVAGAFRKGKSFLLDFMLRFMYSQVRG</sequence>
<evidence type="ECO:0000256" key="1">
    <source>
        <dbReference type="ARBA" id="ARBA00022741"/>
    </source>
</evidence>
<feature type="region of interest" description="Disordered" evidence="4">
    <location>
        <begin position="1"/>
        <end position="24"/>
    </location>
</feature>
<dbReference type="InterPro" id="IPR030386">
    <property type="entry name" value="G_GB1_RHD3_dom"/>
</dbReference>
<dbReference type="RefSeq" id="XP_010769615.1">
    <property type="nucleotide sequence ID" value="XM_010771313.1"/>
</dbReference>
<feature type="compositionally biased region" description="Polar residues" evidence="4">
    <location>
        <begin position="57"/>
        <end position="69"/>
    </location>
</feature>
<keyword evidence="1" id="KW-0547">Nucleotide-binding</keyword>
<dbReference type="Gene3D" id="3.40.50.300">
    <property type="entry name" value="P-loop containing nucleotide triphosphate hydrolases"/>
    <property type="match status" value="1"/>
</dbReference>
<dbReference type="Pfam" id="PF02263">
    <property type="entry name" value="GBP"/>
    <property type="match status" value="1"/>
</dbReference>
<gene>
    <name evidence="7" type="primary">LOC104945609</name>
</gene>
<dbReference type="Proteomes" id="UP000504611">
    <property type="component" value="Unplaced"/>
</dbReference>
<dbReference type="OrthoDB" id="7788754at2759"/>
<organism evidence="6 7">
    <name type="scientific">Notothenia coriiceps</name>
    <name type="common">black rockcod</name>
    <dbReference type="NCBI Taxonomy" id="8208"/>
    <lineage>
        <taxon>Eukaryota</taxon>
        <taxon>Metazoa</taxon>
        <taxon>Chordata</taxon>
        <taxon>Craniata</taxon>
        <taxon>Vertebrata</taxon>
        <taxon>Euteleostomi</taxon>
        <taxon>Actinopterygii</taxon>
        <taxon>Neopterygii</taxon>
        <taxon>Teleostei</taxon>
        <taxon>Neoteleostei</taxon>
        <taxon>Acanthomorphata</taxon>
        <taxon>Eupercaria</taxon>
        <taxon>Perciformes</taxon>
        <taxon>Notothenioidei</taxon>
        <taxon>Nototheniidae</taxon>
        <taxon>Notothenia</taxon>
    </lineage>
</organism>
<dbReference type="GO" id="GO:0005525">
    <property type="term" value="F:GTP binding"/>
    <property type="evidence" value="ECO:0007669"/>
    <property type="project" value="UniProtKB-KW"/>
</dbReference>
<evidence type="ECO:0000256" key="4">
    <source>
        <dbReference type="SAM" id="MobiDB-lite"/>
    </source>
</evidence>
<protein>
    <submittedName>
        <fullName evidence="7">Atlastin-2-like</fullName>
    </submittedName>
</protein>
<feature type="region of interest" description="Disordered" evidence="4">
    <location>
        <begin position="36"/>
        <end position="90"/>
    </location>
</feature>
<dbReference type="GeneID" id="104945609"/>
<dbReference type="KEGG" id="ncc:104945609"/>
<feature type="non-terminal residue" evidence="7">
    <location>
        <position position="154"/>
    </location>
</feature>
<evidence type="ECO:0000313" key="7">
    <source>
        <dbReference type="RefSeq" id="XP_010769615.1"/>
    </source>
</evidence>
<dbReference type="InterPro" id="IPR027417">
    <property type="entry name" value="P-loop_NTPase"/>
</dbReference>
<dbReference type="AlphaFoldDB" id="A0A6I9N699"/>
<accession>A0A6I9N699</accession>
<feature type="domain" description="GB1/RHD3-type G" evidence="5">
    <location>
        <begin position="121"/>
        <end position="154"/>
    </location>
</feature>
<proteinExistence type="inferred from homology"/>
<evidence type="ECO:0000256" key="2">
    <source>
        <dbReference type="ARBA" id="ARBA00023134"/>
    </source>
</evidence>
<dbReference type="PROSITE" id="PS51715">
    <property type="entry name" value="G_GB1_RHD3"/>
    <property type="match status" value="1"/>
</dbReference>